<keyword evidence="1" id="KW-1133">Transmembrane helix</keyword>
<keyword evidence="1" id="KW-0812">Transmembrane</keyword>
<evidence type="ECO:0000256" key="1">
    <source>
        <dbReference type="SAM" id="Phobius"/>
    </source>
</evidence>
<dbReference type="AlphaFoldDB" id="A0A0F3IS50"/>
<evidence type="ECO:0000313" key="2">
    <source>
        <dbReference type="EMBL" id="KJV08419.1"/>
    </source>
</evidence>
<protein>
    <submittedName>
        <fullName evidence="2">Uncharacterized protein</fullName>
    </submittedName>
</protein>
<keyword evidence="3" id="KW-1185">Reference proteome</keyword>
<evidence type="ECO:0000313" key="3">
    <source>
        <dbReference type="Proteomes" id="UP000033774"/>
    </source>
</evidence>
<sequence length="93" mass="9919">MIVVFGYFLLSIPVNIIARYAPWLSFALYGIATLVTTAAFSAFWAQLWTARIAAEIIGTLSVSGEINDLSIHQSTLPSPGRGEGLLGAVDFTG</sequence>
<proteinExistence type="predicted"/>
<comment type="caution">
    <text evidence="2">The sequence shown here is derived from an EMBL/GenBank/DDBJ whole genome shotgun (WGS) entry which is preliminary data.</text>
</comment>
<accession>A0A0F3IS50</accession>
<dbReference type="RefSeq" id="WP_045777073.1">
    <property type="nucleotide sequence ID" value="NZ_LAJY01000591.1"/>
</dbReference>
<dbReference type="EMBL" id="LAJY01000591">
    <property type="protein sequence ID" value="KJV08419.1"/>
    <property type="molecule type" value="Genomic_DNA"/>
</dbReference>
<gene>
    <name evidence="2" type="ORF">VZ95_17925</name>
</gene>
<organism evidence="2 3">
    <name type="scientific">Elstera litoralis</name>
    <dbReference type="NCBI Taxonomy" id="552518"/>
    <lineage>
        <taxon>Bacteria</taxon>
        <taxon>Pseudomonadati</taxon>
        <taxon>Pseudomonadota</taxon>
        <taxon>Alphaproteobacteria</taxon>
        <taxon>Rhodospirillales</taxon>
        <taxon>Rhodospirillaceae</taxon>
        <taxon>Elstera</taxon>
    </lineage>
</organism>
<name>A0A0F3IS50_9PROT</name>
<feature type="transmembrane region" description="Helical" evidence="1">
    <location>
        <begin position="20"/>
        <end position="45"/>
    </location>
</feature>
<reference evidence="2 3" key="1">
    <citation type="submission" date="2015-03" db="EMBL/GenBank/DDBJ databases">
        <title>Draft genome sequence of Elstera litoralis.</title>
        <authorList>
            <person name="Rahalkar M.C."/>
            <person name="Dhakephalkar P.K."/>
            <person name="Pore S.D."/>
            <person name="Arora P."/>
            <person name="Kapse N.G."/>
            <person name="Pandit P.S."/>
        </authorList>
    </citation>
    <scope>NUCLEOTIDE SEQUENCE [LARGE SCALE GENOMIC DNA]</scope>
    <source>
        <strain evidence="2 3">Dia-1</strain>
    </source>
</reference>
<dbReference type="Proteomes" id="UP000033774">
    <property type="component" value="Unassembled WGS sequence"/>
</dbReference>
<keyword evidence="1" id="KW-0472">Membrane</keyword>